<proteinExistence type="predicted"/>
<evidence type="ECO:0000313" key="1">
    <source>
        <dbReference type="EMBL" id="MDX8492504.1"/>
    </source>
</evidence>
<gene>
    <name evidence="1" type="ORF">RFN29_13035</name>
</gene>
<keyword evidence="2" id="KW-1185">Reference proteome</keyword>
<organism evidence="1 2">
    <name type="scientific">Mesorhizobium captivum</name>
    <dbReference type="NCBI Taxonomy" id="3072319"/>
    <lineage>
        <taxon>Bacteria</taxon>
        <taxon>Pseudomonadati</taxon>
        <taxon>Pseudomonadota</taxon>
        <taxon>Alphaproteobacteria</taxon>
        <taxon>Hyphomicrobiales</taxon>
        <taxon>Phyllobacteriaceae</taxon>
        <taxon>Mesorhizobium</taxon>
    </lineage>
</organism>
<reference evidence="1 2" key="1">
    <citation type="submission" date="2023-08" db="EMBL/GenBank/DDBJ databases">
        <title>Implementing the SeqCode for naming new Mesorhizobium species isolated from Vachellia karroo root nodules.</title>
        <authorList>
            <person name="Van Lill M."/>
        </authorList>
    </citation>
    <scope>NUCLEOTIDE SEQUENCE [LARGE SCALE GENOMIC DNA]</scope>
    <source>
        <strain evidence="1 2">VK22B</strain>
    </source>
</reference>
<protein>
    <submittedName>
        <fullName evidence="1">Uncharacterized protein</fullName>
    </submittedName>
</protein>
<dbReference type="EMBL" id="JAVIJC010000011">
    <property type="protein sequence ID" value="MDX8492504.1"/>
    <property type="molecule type" value="Genomic_DNA"/>
</dbReference>
<name>A0ABU4Z364_9HYPH</name>
<evidence type="ECO:0000313" key="2">
    <source>
        <dbReference type="Proteomes" id="UP001271249"/>
    </source>
</evidence>
<comment type="caution">
    <text evidence="1">The sequence shown here is derived from an EMBL/GenBank/DDBJ whole genome shotgun (WGS) entry which is preliminary data.</text>
</comment>
<dbReference type="Proteomes" id="UP001271249">
    <property type="component" value="Unassembled WGS sequence"/>
</dbReference>
<accession>A0ABU4Z364</accession>
<sequence>MGNSERNENKRVKHALDRAGICSQFECMPEQPEKWPRGAAWTLTHAHDAGQVAGIRCARCNVTRYYKPAEQREVIGNVTIDEVREKVRCQKCGSREWMGAELFHPTGEQAHTIRYRRLVQIRWEKRVIWRDE</sequence>